<comment type="caution">
    <text evidence="1">The sequence shown here is derived from an EMBL/GenBank/DDBJ whole genome shotgun (WGS) entry which is preliminary data.</text>
</comment>
<dbReference type="EMBL" id="MGHU01000015">
    <property type="protein sequence ID" value="OGM77612.1"/>
    <property type="molecule type" value="Genomic_DNA"/>
</dbReference>
<dbReference type="AlphaFoldDB" id="A0A1F8CMV4"/>
<reference evidence="1 2" key="1">
    <citation type="journal article" date="2016" name="Nat. Commun.">
        <title>Thousands of microbial genomes shed light on interconnected biogeochemical processes in an aquifer system.</title>
        <authorList>
            <person name="Anantharaman K."/>
            <person name="Brown C.T."/>
            <person name="Hug L.A."/>
            <person name="Sharon I."/>
            <person name="Castelle C.J."/>
            <person name="Probst A.J."/>
            <person name="Thomas B.C."/>
            <person name="Singh A."/>
            <person name="Wilkins M.J."/>
            <person name="Karaoz U."/>
            <person name="Brodie E.L."/>
            <person name="Williams K.H."/>
            <person name="Hubbard S.S."/>
            <person name="Banfield J.F."/>
        </authorList>
    </citation>
    <scope>NUCLEOTIDE SEQUENCE [LARGE SCALE GENOMIC DNA]</scope>
</reference>
<evidence type="ECO:0000313" key="2">
    <source>
        <dbReference type="Proteomes" id="UP000179241"/>
    </source>
</evidence>
<proteinExistence type="predicted"/>
<protein>
    <submittedName>
        <fullName evidence="1">Uncharacterized protein</fullName>
    </submittedName>
</protein>
<accession>A0A1F8CMV4</accession>
<name>A0A1F8CMV4_9BACT</name>
<evidence type="ECO:0000313" key="1">
    <source>
        <dbReference type="EMBL" id="OGM77612.1"/>
    </source>
</evidence>
<dbReference type="Proteomes" id="UP000179241">
    <property type="component" value="Unassembled WGS sequence"/>
</dbReference>
<gene>
    <name evidence="1" type="ORF">A2188_03000</name>
</gene>
<organism evidence="1 2">
    <name type="scientific">Candidatus Woesebacteria bacterium RIFOXYA1_FULL_43_9</name>
    <dbReference type="NCBI Taxonomy" id="1802534"/>
    <lineage>
        <taxon>Bacteria</taxon>
        <taxon>Candidatus Woeseibacteriota</taxon>
    </lineage>
</organism>
<sequence>MTMTKEVKVKYFVNPENTQKGAWVALFNHGGNLQEAIKEVEEKSLLLKSIGCDKTMPDQILAWLRSLLPHYRDE</sequence>